<dbReference type="InterPro" id="IPR029365">
    <property type="entry name" value="TMEM238"/>
</dbReference>
<dbReference type="Proteomes" id="UP001479290">
    <property type="component" value="Unassembled WGS sequence"/>
</dbReference>
<dbReference type="PANTHER" id="PTHR28613:SF5">
    <property type="entry name" value="TRANSMEMBRANE PROTEIN 238"/>
    <property type="match status" value="1"/>
</dbReference>
<gene>
    <name evidence="2" type="ORF">ABG768_008417</name>
</gene>
<comment type="caution">
    <text evidence="2">The sequence shown here is derived from an EMBL/GenBank/DDBJ whole genome shotgun (WGS) entry which is preliminary data.</text>
</comment>
<sequence length="111" mass="12337">MMMSGADRVGLTHCKFVLVFAVLMDLLGVSTLLIGVFVPLEIGGRDFSDLLVYSGAVLVLMSMGAWIMWYSGNIDGLIPEKEMTPKRNAVDRLARTLSRRVRRPHRSHSTS</sequence>
<name>A0AAW1ZI78_CULAL</name>
<keyword evidence="3" id="KW-1185">Reference proteome</keyword>
<dbReference type="Pfam" id="PF15125">
    <property type="entry name" value="TMEM238"/>
    <property type="match status" value="1"/>
</dbReference>
<evidence type="ECO:0008006" key="4">
    <source>
        <dbReference type="Google" id="ProtNLM"/>
    </source>
</evidence>
<dbReference type="PANTHER" id="PTHR28613">
    <property type="entry name" value="SI:CH211-232M10.4-RELATED"/>
    <property type="match status" value="1"/>
</dbReference>
<protein>
    <recommendedName>
        <fullName evidence="4">Transmembrane protein 238</fullName>
    </recommendedName>
</protein>
<organism evidence="2 3">
    <name type="scientific">Culter alburnus</name>
    <name type="common">Topmouth culter</name>
    <dbReference type="NCBI Taxonomy" id="194366"/>
    <lineage>
        <taxon>Eukaryota</taxon>
        <taxon>Metazoa</taxon>
        <taxon>Chordata</taxon>
        <taxon>Craniata</taxon>
        <taxon>Vertebrata</taxon>
        <taxon>Euteleostomi</taxon>
        <taxon>Actinopterygii</taxon>
        <taxon>Neopterygii</taxon>
        <taxon>Teleostei</taxon>
        <taxon>Ostariophysi</taxon>
        <taxon>Cypriniformes</taxon>
        <taxon>Xenocyprididae</taxon>
        <taxon>Xenocypridinae</taxon>
        <taxon>Culter</taxon>
    </lineage>
</organism>
<dbReference type="AlphaFoldDB" id="A0AAW1ZI78"/>
<evidence type="ECO:0000313" key="2">
    <source>
        <dbReference type="EMBL" id="KAK9960568.1"/>
    </source>
</evidence>
<keyword evidence="1" id="KW-1133">Transmembrane helix</keyword>
<evidence type="ECO:0000313" key="3">
    <source>
        <dbReference type="Proteomes" id="UP001479290"/>
    </source>
</evidence>
<dbReference type="EMBL" id="JAWDJR010000016">
    <property type="protein sequence ID" value="KAK9960568.1"/>
    <property type="molecule type" value="Genomic_DNA"/>
</dbReference>
<evidence type="ECO:0000256" key="1">
    <source>
        <dbReference type="SAM" id="Phobius"/>
    </source>
</evidence>
<reference evidence="2 3" key="1">
    <citation type="submission" date="2024-05" db="EMBL/GenBank/DDBJ databases">
        <title>A high-quality chromosomal-level genome assembly of Topmouth culter (Culter alburnus).</title>
        <authorList>
            <person name="Zhao H."/>
        </authorList>
    </citation>
    <scope>NUCLEOTIDE SEQUENCE [LARGE SCALE GENOMIC DNA]</scope>
    <source>
        <strain evidence="2">CATC2023</strain>
        <tissue evidence="2">Muscle</tissue>
    </source>
</reference>
<proteinExistence type="predicted"/>
<accession>A0AAW1ZI78</accession>
<feature type="transmembrane region" description="Helical" evidence="1">
    <location>
        <begin position="50"/>
        <end position="71"/>
    </location>
</feature>
<keyword evidence="1" id="KW-0472">Membrane</keyword>
<keyword evidence="1" id="KW-0812">Transmembrane</keyword>
<feature type="transmembrane region" description="Helical" evidence="1">
    <location>
        <begin position="16"/>
        <end position="38"/>
    </location>
</feature>